<sequence>MTRPPIWQAAPPPDAPPILHAPSLTAALRALDAEFSVRLLYLGAAESGTPANAYAGLMPPPDTPCFVRDVVLCLNRTPVIQARSLCTASAHNWRELLDCGSRPLGELLFDGSLPLTRSAFEFAQIADNAHPAPLTARRSRFRWQGEDLWLAECFLPELHAYLPPTGALG</sequence>
<dbReference type="Pfam" id="PF04345">
    <property type="entry name" value="Chor_lyase"/>
    <property type="match status" value="1"/>
</dbReference>
<accession>A0A378UG13</accession>
<dbReference type="Gene3D" id="3.40.1410.10">
    <property type="entry name" value="Chorismate lyase-like"/>
    <property type="match status" value="1"/>
</dbReference>
<dbReference type="GO" id="GO:0008813">
    <property type="term" value="F:chorismate lyase activity"/>
    <property type="evidence" value="ECO:0007669"/>
    <property type="project" value="UniProtKB-EC"/>
</dbReference>
<evidence type="ECO:0000313" key="6">
    <source>
        <dbReference type="Proteomes" id="UP000254651"/>
    </source>
</evidence>
<dbReference type="PANTHER" id="PTHR38683">
    <property type="entry name" value="CHORISMATE PYRUVATE-LYASE"/>
    <property type="match status" value="1"/>
</dbReference>
<name>A0A378UG13_BERDE</name>
<dbReference type="SUPFAM" id="SSF64288">
    <property type="entry name" value="Chorismate lyase-like"/>
    <property type="match status" value="1"/>
</dbReference>
<evidence type="ECO:0000256" key="4">
    <source>
        <dbReference type="ARBA" id="ARBA00023317"/>
    </source>
</evidence>
<gene>
    <name evidence="5" type="primary">ubiC</name>
    <name evidence="5" type="ORF">NCTC10295_00395</name>
</gene>
<keyword evidence="6" id="KW-1185">Reference proteome</keyword>
<reference evidence="5 6" key="1">
    <citation type="submission" date="2018-06" db="EMBL/GenBank/DDBJ databases">
        <authorList>
            <consortium name="Pathogen Informatics"/>
            <person name="Doyle S."/>
        </authorList>
    </citation>
    <scope>NUCLEOTIDE SEQUENCE [LARGE SCALE GENOMIC DNA]</scope>
    <source>
        <strain evidence="5 6">NCTC10295</strain>
    </source>
</reference>
<evidence type="ECO:0000256" key="1">
    <source>
        <dbReference type="ARBA" id="ARBA00022490"/>
    </source>
</evidence>
<dbReference type="EMBL" id="UGQS01000001">
    <property type="protein sequence ID" value="STZ75649.1"/>
    <property type="molecule type" value="Genomic_DNA"/>
</dbReference>
<protein>
    <submittedName>
        <fullName evidence="5">Putative 4-hydroxybenzoate synthetase</fullName>
        <ecNumber evidence="5">4.1.3.40</ecNumber>
    </submittedName>
</protein>
<dbReference type="AlphaFoldDB" id="A0A378UG13"/>
<keyword evidence="3 5" id="KW-0456">Lyase</keyword>
<keyword evidence="2" id="KW-0831">Ubiquinone biosynthesis</keyword>
<evidence type="ECO:0000256" key="2">
    <source>
        <dbReference type="ARBA" id="ARBA00022688"/>
    </source>
</evidence>
<dbReference type="RefSeq" id="WP_066078497.1">
    <property type="nucleotide sequence ID" value="NZ_CP181246.1"/>
</dbReference>
<dbReference type="GO" id="GO:0005829">
    <property type="term" value="C:cytosol"/>
    <property type="evidence" value="ECO:0007669"/>
    <property type="project" value="TreeGrafter"/>
</dbReference>
<keyword evidence="4" id="KW-0670">Pyruvate</keyword>
<dbReference type="InterPro" id="IPR028978">
    <property type="entry name" value="Chorismate_lyase_/UTRA_dom_sf"/>
</dbReference>
<dbReference type="InterPro" id="IPR007440">
    <property type="entry name" value="Chorismate--pyruvate_lyase"/>
</dbReference>
<dbReference type="GO" id="GO:0006744">
    <property type="term" value="P:ubiquinone biosynthetic process"/>
    <property type="evidence" value="ECO:0007669"/>
    <property type="project" value="UniProtKB-KW"/>
</dbReference>
<proteinExistence type="predicted"/>
<evidence type="ECO:0000256" key="3">
    <source>
        <dbReference type="ARBA" id="ARBA00023239"/>
    </source>
</evidence>
<keyword evidence="1" id="KW-0963">Cytoplasm</keyword>
<evidence type="ECO:0000313" key="5">
    <source>
        <dbReference type="EMBL" id="STZ75649.1"/>
    </source>
</evidence>
<dbReference type="EC" id="4.1.3.40" evidence="5"/>
<dbReference type="Proteomes" id="UP000254651">
    <property type="component" value="Unassembled WGS sequence"/>
</dbReference>
<organism evidence="5 6">
    <name type="scientific">Bergeriella denitrificans</name>
    <name type="common">Neisseria denitrificans</name>
    <dbReference type="NCBI Taxonomy" id="494"/>
    <lineage>
        <taxon>Bacteria</taxon>
        <taxon>Pseudomonadati</taxon>
        <taxon>Pseudomonadota</taxon>
        <taxon>Betaproteobacteria</taxon>
        <taxon>Neisseriales</taxon>
        <taxon>Neisseriaceae</taxon>
        <taxon>Bergeriella</taxon>
    </lineage>
</organism>
<dbReference type="PANTHER" id="PTHR38683:SF1">
    <property type="entry name" value="CHORISMATE PYRUVATE-LYASE"/>
    <property type="match status" value="1"/>
</dbReference>